<reference evidence="1 2" key="1">
    <citation type="submission" date="2018-11" db="EMBL/GenBank/DDBJ databases">
        <title>Genome sequencing of Lautropia sp. KCOM 2505 (= ChDC F240).</title>
        <authorList>
            <person name="Kook J.-K."/>
            <person name="Park S.-N."/>
            <person name="Lim Y.K."/>
        </authorList>
    </citation>
    <scope>NUCLEOTIDE SEQUENCE [LARGE SCALE GENOMIC DNA]</scope>
    <source>
        <strain evidence="1 2">KCOM 2505</strain>
    </source>
</reference>
<dbReference type="GO" id="GO:0006355">
    <property type="term" value="P:regulation of DNA-templated transcription"/>
    <property type="evidence" value="ECO:0007669"/>
    <property type="project" value="InterPro"/>
</dbReference>
<dbReference type="EMBL" id="RRUE01000002">
    <property type="protein sequence ID" value="RRN44350.1"/>
    <property type="molecule type" value="Genomic_DNA"/>
</dbReference>
<accession>A0A3R8LME6</accession>
<dbReference type="Pfam" id="PF12441">
    <property type="entry name" value="CopG_antitoxin"/>
    <property type="match status" value="1"/>
</dbReference>
<sequence>MNRKHKDIPVFHDEADERAFWEAHDSTGYLDWSQARQAIFPDLKPTSRTISLRLPQHLLDAIKVAANAWDVSYQSLIKTWLHKKVQGNCLVATPFTFSF</sequence>
<evidence type="ECO:0000313" key="1">
    <source>
        <dbReference type="EMBL" id="RRN44350.1"/>
    </source>
</evidence>
<dbReference type="SUPFAM" id="SSF47598">
    <property type="entry name" value="Ribbon-helix-helix"/>
    <property type="match status" value="1"/>
</dbReference>
<evidence type="ECO:0000313" key="2">
    <source>
        <dbReference type="Proteomes" id="UP000270261"/>
    </source>
</evidence>
<dbReference type="InterPro" id="IPR022148">
    <property type="entry name" value="CopG_antitoxin"/>
</dbReference>
<protein>
    <submittedName>
        <fullName evidence="1">Uncharacterized protein</fullName>
    </submittedName>
</protein>
<gene>
    <name evidence="1" type="ORF">EHV23_13605</name>
</gene>
<dbReference type="AlphaFoldDB" id="A0A3R8LME6"/>
<dbReference type="OrthoDB" id="5297245at2"/>
<proteinExistence type="predicted"/>
<keyword evidence="2" id="KW-1185">Reference proteome</keyword>
<dbReference type="Proteomes" id="UP000270261">
    <property type="component" value="Unassembled WGS sequence"/>
</dbReference>
<comment type="caution">
    <text evidence="1">The sequence shown here is derived from an EMBL/GenBank/DDBJ whole genome shotgun (WGS) entry which is preliminary data.</text>
</comment>
<dbReference type="InterPro" id="IPR010985">
    <property type="entry name" value="Ribbon_hlx_hlx"/>
</dbReference>
<dbReference type="RefSeq" id="WP_125096545.1">
    <property type="nucleotide sequence ID" value="NZ_RRUE01000002.1"/>
</dbReference>
<organism evidence="1 2">
    <name type="scientific">Lautropia dentalis</name>
    <dbReference type="NCBI Taxonomy" id="2490857"/>
    <lineage>
        <taxon>Bacteria</taxon>
        <taxon>Pseudomonadati</taxon>
        <taxon>Pseudomonadota</taxon>
        <taxon>Betaproteobacteria</taxon>
        <taxon>Burkholderiales</taxon>
        <taxon>Burkholderiaceae</taxon>
        <taxon>Lautropia</taxon>
    </lineage>
</organism>
<name>A0A3R8LME6_9BURK</name>